<dbReference type="InterPro" id="IPR002035">
    <property type="entry name" value="VWF_A"/>
</dbReference>
<dbReference type="PANTHER" id="PTHR47763">
    <property type="entry name" value="ALPHA-PROTEIN KINASE VWKA"/>
    <property type="match status" value="1"/>
</dbReference>
<dbReference type="Pfam" id="PF00092">
    <property type="entry name" value="VWA"/>
    <property type="match status" value="1"/>
</dbReference>
<dbReference type="InterPro" id="IPR052969">
    <property type="entry name" value="Thr-specific_kinase-like"/>
</dbReference>
<feature type="region of interest" description="Disordered" evidence="1">
    <location>
        <begin position="1"/>
        <end position="21"/>
    </location>
</feature>
<dbReference type="Proteomes" id="UP001215151">
    <property type="component" value="Unassembled WGS sequence"/>
</dbReference>
<dbReference type="CDD" id="cd00198">
    <property type="entry name" value="vWFA"/>
    <property type="match status" value="1"/>
</dbReference>
<comment type="caution">
    <text evidence="3">The sequence shown here is derived from an EMBL/GenBank/DDBJ whole genome shotgun (WGS) entry which is preliminary data.</text>
</comment>
<keyword evidence="4" id="KW-1185">Reference proteome</keyword>
<dbReference type="AlphaFoldDB" id="A0AAD7TRM1"/>
<dbReference type="InterPro" id="IPR036465">
    <property type="entry name" value="vWFA_dom_sf"/>
</dbReference>
<dbReference type="SMART" id="SM00327">
    <property type="entry name" value="VWA"/>
    <property type="match status" value="1"/>
</dbReference>
<sequence length="403" mass="44303">MDTDMDFDSGAPALQPAFEPQPQIPQQVFDDGRKMLDLVFIQDCTGSQGSYIASATKNIEEICNHIYESGKLQAREDLRIGLIAYRDHPPQDHTYVTKNFGFSSDVSEVHKNLSSLYASGGGDGPEAVTAALAEALQMDWRPNASKMIVLIADAPPHGIGEYGDGFDEGSPDGHDPLQIARTMAQQGITLFFVACEPALSGYSYATDFYQALTNITSGLMLPLTTADLLTHAIVGSVLENLDMERLSVDDVARELHERLLLRNESTKKVVIESIYRESEEAKHNVSVYMQSTTLADARPHLKRVPGTRFTDKYLHARMASSRSSYYAPTASVFGTAVQSTPFSLAGGKAAFGALRSNGRSTTFDDDDDDDDDGGRQRVELREDSITLDQVRFLFHELTLELES</sequence>
<evidence type="ECO:0000313" key="4">
    <source>
        <dbReference type="Proteomes" id="UP001215151"/>
    </source>
</evidence>
<proteinExistence type="predicted"/>
<dbReference type="EMBL" id="JAPEVG010000216">
    <property type="protein sequence ID" value="KAJ8473622.1"/>
    <property type="molecule type" value="Genomic_DNA"/>
</dbReference>
<dbReference type="PANTHER" id="PTHR47763:SF1">
    <property type="entry name" value="DUF659 DOMAIN-CONTAINING PROTEIN"/>
    <property type="match status" value="1"/>
</dbReference>
<feature type="domain" description="VWFA" evidence="2">
    <location>
        <begin position="37"/>
        <end position="241"/>
    </location>
</feature>
<gene>
    <name evidence="3" type="ORF">ONZ51_g7766</name>
</gene>
<accession>A0AAD7TRM1</accession>
<name>A0AAD7TRM1_9APHY</name>
<dbReference type="GO" id="GO:0004674">
    <property type="term" value="F:protein serine/threonine kinase activity"/>
    <property type="evidence" value="ECO:0007669"/>
    <property type="project" value="TreeGrafter"/>
</dbReference>
<dbReference type="Gene3D" id="3.40.50.410">
    <property type="entry name" value="von Willebrand factor, type A domain"/>
    <property type="match status" value="1"/>
</dbReference>
<protein>
    <recommendedName>
        <fullName evidence="2">VWFA domain-containing protein</fullName>
    </recommendedName>
</protein>
<evidence type="ECO:0000259" key="2">
    <source>
        <dbReference type="PROSITE" id="PS50234"/>
    </source>
</evidence>
<dbReference type="SUPFAM" id="SSF53300">
    <property type="entry name" value="vWA-like"/>
    <property type="match status" value="1"/>
</dbReference>
<dbReference type="GO" id="GO:0005737">
    <property type="term" value="C:cytoplasm"/>
    <property type="evidence" value="ECO:0007669"/>
    <property type="project" value="TreeGrafter"/>
</dbReference>
<evidence type="ECO:0000256" key="1">
    <source>
        <dbReference type="SAM" id="MobiDB-lite"/>
    </source>
</evidence>
<dbReference type="PROSITE" id="PS50234">
    <property type="entry name" value="VWFA"/>
    <property type="match status" value="1"/>
</dbReference>
<evidence type="ECO:0000313" key="3">
    <source>
        <dbReference type="EMBL" id="KAJ8473622.1"/>
    </source>
</evidence>
<organism evidence="3 4">
    <name type="scientific">Trametes cubensis</name>
    <dbReference type="NCBI Taxonomy" id="1111947"/>
    <lineage>
        <taxon>Eukaryota</taxon>
        <taxon>Fungi</taxon>
        <taxon>Dikarya</taxon>
        <taxon>Basidiomycota</taxon>
        <taxon>Agaricomycotina</taxon>
        <taxon>Agaricomycetes</taxon>
        <taxon>Polyporales</taxon>
        <taxon>Polyporaceae</taxon>
        <taxon>Trametes</taxon>
    </lineage>
</organism>
<reference evidence="3" key="1">
    <citation type="submission" date="2022-11" db="EMBL/GenBank/DDBJ databases">
        <title>Genome Sequence of Cubamyces cubensis.</title>
        <authorList>
            <person name="Buettner E."/>
        </authorList>
    </citation>
    <scope>NUCLEOTIDE SEQUENCE</scope>
    <source>
        <strain evidence="3">MPL-01</strain>
    </source>
</reference>